<evidence type="ECO:0000313" key="3">
    <source>
        <dbReference type="EMBL" id="TYA12720.1"/>
    </source>
</evidence>
<dbReference type="OrthoDB" id="2620571at2"/>
<dbReference type="Proteomes" id="UP000325218">
    <property type="component" value="Unassembled WGS sequence"/>
</dbReference>
<evidence type="ECO:0000256" key="1">
    <source>
        <dbReference type="SAM" id="MobiDB-lite"/>
    </source>
</evidence>
<name>A0A5D0CST2_9BACL</name>
<organism evidence="3 4">
    <name type="scientific">Paenibacillus faecis</name>
    <dbReference type="NCBI Taxonomy" id="862114"/>
    <lineage>
        <taxon>Bacteria</taxon>
        <taxon>Bacillati</taxon>
        <taxon>Bacillota</taxon>
        <taxon>Bacilli</taxon>
        <taxon>Bacillales</taxon>
        <taxon>Paenibacillaceae</taxon>
        <taxon>Paenibacillus</taxon>
    </lineage>
</organism>
<dbReference type="EMBL" id="VSDO01000002">
    <property type="protein sequence ID" value="TYA12720.1"/>
    <property type="molecule type" value="Genomic_DNA"/>
</dbReference>
<evidence type="ECO:0000256" key="2">
    <source>
        <dbReference type="SAM" id="SignalP"/>
    </source>
</evidence>
<keyword evidence="4" id="KW-1185">Reference proteome</keyword>
<feature type="compositionally biased region" description="Basic and acidic residues" evidence="1">
    <location>
        <begin position="41"/>
        <end position="52"/>
    </location>
</feature>
<sequence>MIRHKKWLISALVAVLALSLAACSGKNNAPEKTAPPANQADTDHAEPNRNDSETSMEAKQGKGVWVGLIDNHSAEIQVDGSPEAFQLNQDVQELAAGLKPEESVEFEYVEEKVEGDDSLIQKTITKLAKTGGENPSKSGSAGQASAGDLPAERTIEVELEGMKEGRTAKLVEGSDYALYAFDGFTFDAKENKLKMDYDNDYFVEIVKLPSDYSLDQITAEAKQEMAETGKVEERKGEQIHASMRDASLFLVAGGEKVTKEYILKEVDGQGYVFKINMPHGEASEGFGPLAFASLNTIVNR</sequence>
<dbReference type="RefSeq" id="WP_148451322.1">
    <property type="nucleotide sequence ID" value="NZ_VSDO01000002.1"/>
</dbReference>
<protein>
    <recommendedName>
        <fullName evidence="5">Lipoprotein</fullName>
    </recommendedName>
</protein>
<proteinExistence type="predicted"/>
<reference evidence="3 4" key="1">
    <citation type="submission" date="2019-08" db="EMBL/GenBank/DDBJ databases">
        <title>Genome sequencing of Paenibacillus faecis DSM 23593(T).</title>
        <authorList>
            <person name="Kook J.-K."/>
            <person name="Park S.-N."/>
            <person name="Lim Y.K."/>
        </authorList>
    </citation>
    <scope>NUCLEOTIDE SEQUENCE [LARGE SCALE GENOMIC DNA]</scope>
    <source>
        <strain evidence="3 4">DSM 23593</strain>
    </source>
</reference>
<feature type="region of interest" description="Disordered" evidence="1">
    <location>
        <begin position="129"/>
        <end position="150"/>
    </location>
</feature>
<feature type="compositionally biased region" description="Low complexity" evidence="1">
    <location>
        <begin position="138"/>
        <end position="147"/>
    </location>
</feature>
<feature type="chain" id="PRO_5023042047" description="Lipoprotein" evidence="2">
    <location>
        <begin position="30"/>
        <end position="300"/>
    </location>
</feature>
<evidence type="ECO:0008006" key="5">
    <source>
        <dbReference type="Google" id="ProtNLM"/>
    </source>
</evidence>
<feature type="region of interest" description="Disordered" evidence="1">
    <location>
        <begin position="28"/>
        <end position="59"/>
    </location>
</feature>
<comment type="caution">
    <text evidence="3">The sequence shown here is derived from an EMBL/GenBank/DDBJ whole genome shotgun (WGS) entry which is preliminary data.</text>
</comment>
<accession>A0A5D0CST2</accession>
<gene>
    <name evidence="3" type="ORF">FRY98_08380</name>
</gene>
<dbReference type="AlphaFoldDB" id="A0A5D0CST2"/>
<dbReference type="PROSITE" id="PS51257">
    <property type="entry name" value="PROKAR_LIPOPROTEIN"/>
    <property type="match status" value="1"/>
</dbReference>
<keyword evidence="2" id="KW-0732">Signal</keyword>
<evidence type="ECO:0000313" key="4">
    <source>
        <dbReference type="Proteomes" id="UP000325218"/>
    </source>
</evidence>
<feature type="signal peptide" evidence="2">
    <location>
        <begin position="1"/>
        <end position="29"/>
    </location>
</feature>